<evidence type="ECO:0000313" key="2">
    <source>
        <dbReference type="Proteomes" id="UP001230649"/>
    </source>
</evidence>
<keyword evidence="2" id="KW-1185">Reference proteome</keyword>
<dbReference type="Proteomes" id="UP001230649">
    <property type="component" value="Unassembled WGS sequence"/>
</dbReference>
<dbReference type="EMBL" id="JASBWS010000048">
    <property type="protein sequence ID" value="KAJ9105636.1"/>
    <property type="molecule type" value="Genomic_DNA"/>
</dbReference>
<evidence type="ECO:0000313" key="1">
    <source>
        <dbReference type="EMBL" id="KAJ9105636.1"/>
    </source>
</evidence>
<comment type="caution">
    <text evidence="1">The sequence shown here is derived from an EMBL/GenBank/DDBJ whole genome shotgun (WGS) entry which is preliminary data.</text>
</comment>
<proteinExistence type="predicted"/>
<organism evidence="1 2">
    <name type="scientific">Naganishia adeliensis</name>
    <dbReference type="NCBI Taxonomy" id="92952"/>
    <lineage>
        <taxon>Eukaryota</taxon>
        <taxon>Fungi</taxon>
        <taxon>Dikarya</taxon>
        <taxon>Basidiomycota</taxon>
        <taxon>Agaricomycotina</taxon>
        <taxon>Tremellomycetes</taxon>
        <taxon>Filobasidiales</taxon>
        <taxon>Filobasidiaceae</taxon>
        <taxon>Naganishia</taxon>
    </lineage>
</organism>
<name>A0ACC2W2M8_9TREE</name>
<reference evidence="1" key="1">
    <citation type="submission" date="2023-04" db="EMBL/GenBank/DDBJ databases">
        <title>Draft Genome sequencing of Naganishia species isolated from polar environments using Oxford Nanopore Technology.</title>
        <authorList>
            <person name="Leo P."/>
            <person name="Venkateswaran K."/>
        </authorList>
    </citation>
    <scope>NUCLEOTIDE SEQUENCE</scope>
    <source>
        <strain evidence="1">MNA-CCFEE 5262</strain>
    </source>
</reference>
<sequence>MSAPKAHTSETTKQVNVPKASDDSATKQEKDNSDPAEAHGEDTGGKPHATEVDGPGAKADKVVDL</sequence>
<gene>
    <name evidence="1" type="ORF">QFC20_004316</name>
</gene>
<accession>A0ACC2W2M8</accession>
<protein>
    <submittedName>
        <fullName evidence="1">Uncharacterized protein</fullName>
    </submittedName>
</protein>